<name>T1HUS5_RHOPR</name>
<organism evidence="2 3">
    <name type="scientific">Rhodnius prolixus</name>
    <name type="common">Triatomid bug</name>
    <dbReference type="NCBI Taxonomy" id="13249"/>
    <lineage>
        <taxon>Eukaryota</taxon>
        <taxon>Metazoa</taxon>
        <taxon>Ecdysozoa</taxon>
        <taxon>Arthropoda</taxon>
        <taxon>Hexapoda</taxon>
        <taxon>Insecta</taxon>
        <taxon>Pterygota</taxon>
        <taxon>Neoptera</taxon>
        <taxon>Paraneoptera</taxon>
        <taxon>Hemiptera</taxon>
        <taxon>Heteroptera</taxon>
        <taxon>Panheteroptera</taxon>
        <taxon>Cimicomorpha</taxon>
        <taxon>Reduviidae</taxon>
        <taxon>Triatominae</taxon>
        <taxon>Rhodnius</taxon>
    </lineage>
</organism>
<dbReference type="VEuPathDB" id="VectorBase:RPRC007795"/>
<proteinExistence type="predicted"/>
<feature type="compositionally biased region" description="Basic and acidic residues" evidence="1">
    <location>
        <begin position="96"/>
        <end position="110"/>
    </location>
</feature>
<sequence>MFGLNEVPDLSSDGAVLKRNHFVPLLSNIEKDIKRSKKVSREEAYDDVIGSNSNNISQSYIFTPSLDIENSSHKQSGNSKSPGKENFKVGRKRKRSVTDKDREVPKRAHIDINVTSNEDSELSSDIQDAPGQDELNNTFQTKCIPHHLIELMYRLDLSVLCSLRKSINEHKYPSLLLVFEDSEIDKFSSVVLRYKRKYIHIQVENVDKYYIDNDIGYARLFIKEKRGSYIDNCFNSFVEHLISKSDNLSNYIEYLIIYTNSCLDLTEEKELKQRRSRNFYPLKFDSMNLEECGILKDFLFTNDNILGRGFYQFSQNETTRRELLKRLKFSPAMQKVIIEREFSQGFEREIKEAFLDKLVFAVNQPNREELNSIVKSEIVKDSKVQANYMTLQERILRDLTTPEKHKLGNFIPEIIYELNLLISFMHDMFLLKNISSIDSKNNGISNGITIYYEDKFTYIKTHNADSNIGFSQLFPTKKQKRKNTFSIDKCFALFIEESEKDKNIECFIVYTNASLNFTEEKRLKKGQSGDFYPSKSDSMDIEEKEYKILKDCSCINENGLYQISQDETARKKLLSLITLPPSLLKEKRRVTNEKEIKEKFLGKIIFAVDQPNWKNLNRVIRNEIDKSNVPYNYEELHEIALRWLESYEFGPITEEIMKRLYEDVKGNKLSCQKIQNKDISEEIKFTKSVVGREGTSAFHQFLDFLIKGEGKRYLEVLKGNGIKLTSMSGILDRARANAIKAFKDLYNLWFDKKGNKTRYLNTPEEKGINLANISSILSGAGPNAAKAFKDLYDLWFNEEGSKTQYLKTLEKEGINLTNMSSILSRTGANAAKAFKDLYDLWFDEEGRKTHYLKTLEKEGINLTNMSSILSRTGTNATKAFKDLYELWFDEEGSKTQYLKTLEREGVSLTNISSILNGARSSAAKAFKDLYDLWFDEEGNKTQYLKALEKKGMNLTNISGVLSKAGTNAAKAFKDLYDLWFDEEGNKTQYLKILEKEGTNAVKAFRGLYDLWFDEQGSKTQYLKTLEKEGIDLASMSSILHGVGYNATRAFKNLYNLWFDEEGNKTQYLKTLEGEGVNLPNVSSILNGAGTNAAKAFKDLYGLWFDKQGNKTQYLKTLEGEEVSLTNISSILNGAGSNATKAFKDLYDLWFDKEGNKKRLLKHFIRNKNVEQCFTSHSLSGILGGAGANAKDAFEKLHSVCFNNKGKITRLLDDFYSAGFKPCNLSCILCGAGVRASFILKRLHSICFDDKGGRTELLNSFYNVGFRPGDICRILNGAADCLEKFHDFCFVEETKKYLNRFINEREGFTLSNLSEILHGAKANIFSALKDFHDVCFDETGNKTQFLDDFYQVGFEYSNLSSILSMAGNNASAIFKKFHKSCFNKENYLHHFLAEKKLFTPKILSKILGRAGLNTYPTFEKLHNLCFDEAGNKTNYLINLIQSYQPSEILNILYKKVRKAPSAFLGEWNISEGNKITNANFESSNSSNRMELEQNSDNSKQSDSKVKRKRRKVSLTEVRADTKEGIYRLKKLSKVAAAAEETIDPEEFNYVHPLREVNIVVYAPEEAKNYLFGLSGSSEPCDLKEDREKAIYQAIKSNVES</sequence>
<reference evidence="2" key="1">
    <citation type="submission" date="2015-05" db="UniProtKB">
        <authorList>
            <consortium name="EnsemblMetazoa"/>
        </authorList>
    </citation>
    <scope>IDENTIFICATION</scope>
</reference>
<dbReference type="EnsemblMetazoa" id="RPRC007795-RA">
    <property type="protein sequence ID" value="RPRC007795-PA"/>
    <property type="gene ID" value="RPRC007795"/>
</dbReference>
<evidence type="ECO:0000256" key="1">
    <source>
        <dbReference type="SAM" id="MobiDB-lite"/>
    </source>
</evidence>
<accession>T1HUS5</accession>
<keyword evidence="3" id="KW-1185">Reference proteome</keyword>
<dbReference type="eggNOG" id="ENOG502SID3">
    <property type="taxonomic scope" value="Eukaryota"/>
</dbReference>
<protein>
    <submittedName>
        <fullName evidence="2">Uncharacterized protein</fullName>
    </submittedName>
</protein>
<feature type="region of interest" description="Disordered" evidence="1">
    <location>
        <begin position="1480"/>
        <end position="1512"/>
    </location>
</feature>
<dbReference type="HOGENOM" id="CLU_244377_0_0_1"/>
<evidence type="ECO:0000313" key="2">
    <source>
        <dbReference type="EnsemblMetazoa" id="RPRC007795-PA"/>
    </source>
</evidence>
<feature type="region of interest" description="Disordered" evidence="1">
    <location>
        <begin position="68"/>
        <end position="126"/>
    </location>
</feature>
<feature type="compositionally biased region" description="Polar residues" evidence="1">
    <location>
        <begin position="1480"/>
        <end position="1496"/>
    </location>
</feature>
<dbReference type="InParanoid" id="T1HUS5"/>
<evidence type="ECO:0000313" key="3">
    <source>
        <dbReference type="Proteomes" id="UP000015103"/>
    </source>
</evidence>
<dbReference type="EMBL" id="ACPB03009597">
    <property type="status" value="NOT_ANNOTATED_CDS"/>
    <property type="molecule type" value="Genomic_DNA"/>
</dbReference>
<dbReference type="Proteomes" id="UP000015103">
    <property type="component" value="Unassembled WGS sequence"/>
</dbReference>